<proteinExistence type="predicted"/>
<dbReference type="OrthoDB" id="196859at2"/>
<dbReference type="AlphaFoldDB" id="C8PKS1"/>
<protein>
    <recommendedName>
        <fullName evidence="3">Molybdopterin-containing oxidoreductase III, DMSO/TMAO/BSO reductase family, monoheme c-type cytochrome</fullName>
    </recommendedName>
</protein>
<dbReference type="InterPro" id="IPR036909">
    <property type="entry name" value="Cyt_c-like_dom_sf"/>
</dbReference>
<reference evidence="1 2" key="1">
    <citation type="submission" date="2009-07" db="EMBL/GenBank/DDBJ databases">
        <authorList>
            <person name="Madupu R."/>
            <person name="Sebastian Y."/>
            <person name="Durkin A.S."/>
            <person name="Torralba M."/>
            <person name="Methe B."/>
            <person name="Sutton G.G."/>
            <person name="Strausberg R.L."/>
            <person name="Nelson K.E."/>
        </authorList>
    </citation>
    <scope>NUCLEOTIDE SEQUENCE [LARGE SCALE GENOMIC DNA]</scope>
    <source>
        <strain evidence="1 2">RM3268</strain>
    </source>
</reference>
<dbReference type="GO" id="GO:0020037">
    <property type="term" value="F:heme binding"/>
    <property type="evidence" value="ECO:0007669"/>
    <property type="project" value="InterPro"/>
</dbReference>
<dbReference type="Gene3D" id="1.10.760.10">
    <property type="entry name" value="Cytochrome c-like domain"/>
    <property type="match status" value="1"/>
</dbReference>
<sequence length="188" mass="21022">MRKIFISFICACSLFGGEIISKTATISQDGKAIGEAEILTPIEVISSEGGVTKIKIKGVVSENYQLQIQKNMKEAEIYAIFTNEAEANFKKGKKLEDDYGEIWYEAEGIYEISSDAVAKDAKALYAEAKTNYEQICSACHRLHEPKSFTANQWPANLQEMINANYVALEGDELNLIIKYLQHNAKKPE</sequence>
<dbReference type="Proteomes" id="UP000005709">
    <property type="component" value="Unassembled WGS sequence"/>
</dbReference>
<dbReference type="EMBL" id="ACYG01000030">
    <property type="protein sequence ID" value="EEV16680.1"/>
    <property type="molecule type" value="Genomic_DNA"/>
</dbReference>
<evidence type="ECO:0000313" key="1">
    <source>
        <dbReference type="EMBL" id="EEV16680.1"/>
    </source>
</evidence>
<organism evidence="1 2">
    <name type="scientific">Campylobacter gracilis RM3268</name>
    <dbReference type="NCBI Taxonomy" id="553220"/>
    <lineage>
        <taxon>Bacteria</taxon>
        <taxon>Pseudomonadati</taxon>
        <taxon>Campylobacterota</taxon>
        <taxon>Epsilonproteobacteria</taxon>
        <taxon>Campylobacterales</taxon>
        <taxon>Campylobacteraceae</taxon>
        <taxon>Campylobacter</taxon>
    </lineage>
</organism>
<dbReference type="GO" id="GO:0009055">
    <property type="term" value="F:electron transfer activity"/>
    <property type="evidence" value="ECO:0007669"/>
    <property type="project" value="InterPro"/>
</dbReference>
<gene>
    <name evidence="1" type="ORF">CAMGR0001_0294</name>
</gene>
<dbReference type="STRING" id="824.CGRAC_0015"/>
<comment type="caution">
    <text evidence="1">The sequence shown here is derived from an EMBL/GenBank/DDBJ whole genome shotgun (WGS) entry which is preliminary data.</text>
</comment>
<accession>C8PKS1</accession>
<evidence type="ECO:0000313" key="2">
    <source>
        <dbReference type="Proteomes" id="UP000005709"/>
    </source>
</evidence>
<keyword evidence="2" id="KW-1185">Reference proteome</keyword>
<dbReference type="SUPFAM" id="SSF46626">
    <property type="entry name" value="Cytochrome c"/>
    <property type="match status" value="1"/>
</dbReference>
<name>C8PKS1_9BACT</name>
<dbReference type="eggNOG" id="COG3005">
    <property type="taxonomic scope" value="Bacteria"/>
</dbReference>
<dbReference type="RefSeq" id="WP_005872974.1">
    <property type="nucleotide sequence ID" value="NZ_ACYG01000030.1"/>
</dbReference>
<evidence type="ECO:0008006" key="3">
    <source>
        <dbReference type="Google" id="ProtNLM"/>
    </source>
</evidence>